<keyword evidence="3" id="KW-1185">Reference proteome</keyword>
<reference evidence="2 3" key="1">
    <citation type="submission" date="2020-03" db="EMBL/GenBank/DDBJ databases">
        <title>Genomic analysis of Bacteroides faecium CBA7301.</title>
        <authorList>
            <person name="Kim J."/>
            <person name="Roh S.W."/>
        </authorList>
    </citation>
    <scope>NUCLEOTIDE SEQUENCE [LARGE SCALE GENOMIC DNA]</scope>
    <source>
        <strain evidence="2 3">CBA7301</strain>
    </source>
</reference>
<sequence length="279" mass="32172">MRTKERFGILLLFLYTFCFISCSDDDNVVGEIVVMSISSKLVWVEVVTSTEHKVQGMIECTIKDSNEKLRILPNQIEGFEYQSGYEYKLRVRITPFDNPSSNGSTERYELIEIISQNKIVPLFNIQLMYAVDAEQKDIIENDLKNNSSFFVGGSYLFNYELTAWTLLDANNVPIESGTLQRKSNFPLETPLPASYQLLQPDEQIATYAIWFFSSISRSEQIVHPYDVIITLMPGGGRDPYYRLWFYEDLTNYYKTKFPNAGVKGVVRVQRLNNSQFTIS</sequence>
<evidence type="ECO:0000313" key="2">
    <source>
        <dbReference type="EMBL" id="QIU96975.1"/>
    </source>
</evidence>
<accession>A0A6H0KUJ4</accession>
<dbReference type="RefSeq" id="WP_167966678.1">
    <property type="nucleotide sequence ID" value="NZ_CP050831.1"/>
</dbReference>
<feature type="domain" description="DUF4377" evidence="1">
    <location>
        <begin position="64"/>
        <end position="116"/>
    </location>
</feature>
<dbReference type="Proteomes" id="UP000501780">
    <property type="component" value="Chromosome"/>
</dbReference>
<gene>
    <name evidence="2" type="ORF">BacF7301_23685</name>
</gene>
<name>A0A6H0KUJ4_9BACE</name>
<proteinExistence type="predicted"/>
<protein>
    <submittedName>
        <fullName evidence="2">DUF4377 domain-containing protein</fullName>
    </submittedName>
</protein>
<dbReference type="EMBL" id="CP050831">
    <property type="protein sequence ID" value="QIU96975.1"/>
    <property type="molecule type" value="Genomic_DNA"/>
</dbReference>
<dbReference type="InterPro" id="IPR025485">
    <property type="entry name" value="DUF4377"/>
</dbReference>
<evidence type="ECO:0000313" key="3">
    <source>
        <dbReference type="Proteomes" id="UP000501780"/>
    </source>
</evidence>
<dbReference type="Pfam" id="PF14302">
    <property type="entry name" value="DUF4377"/>
    <property type="match status" value="1"/>
</dbReference>
<dbReference type="AlphaFoldDB" id="A0A6H0KUJ4"/>
<evidence type="ECO:0000259" key="1">
    <source>
        <dbReference type="Pfam" id="PF14302"/>
    </source>
</evidence>
<dbReference type="KEGG" id="bfc:BacF7301_23685"/>
<organism evidence="2 3">
    <name type="scientific">Bacteroides faecium</name>
    <dbReference type="NCBI Taxonomy" id="2715212"/>
    <lineage>
        <taxon>Bacteria</taxon>
        <taxon>Pseudomonadati</taxon>
        <taxon>Bacteroidota</taxon>
        <taxon>Bacteroidia</taxon>
        <taxon>Bacteroidales</taxon>
        <taxon>Bacteroidaceae</taxon>
        <taxon>Bacteroides</taxon>
    </lineage>
</organism>